<dbReference type="Pfam" id="PF04299">
    <property type="entry name" value="FMN_bind_2"/>
    <property type="match status" value="1"/>
</dbReference>
<dbReference type="PANTHER" id="PTHR35802:SF1">
    <property type="entry name" value="PROTEASE SYNTHASE AND SPORULATION PROTEIN PAI 2"/>
    <property type="match status" value="1"/>
</dbReference>
<dbReference type="EMBL" id="BNJK01000001">
    <property type="protein sequence ID" value="GHO91935.1"/>
    <property type="molecule type" value="Genomic_DNA"/>
</dbReference>
<dbReference type="InterPro" id="IPR012349">
    <property type="entry name" value="Split_barrel_FMN-bd"/>
</dbReference>
<sequence>MYVPKAFREDDIVQLQTFMQANNFGILVSQQDGVPVAAHLPFILDTTRGSYGTLLAHMARANTQWRLFADAPETLVIFQGPHTYITPSWYDEPLSVPTWNYTAVHVYGRPRIIEDVAEMLALMETLTQQSESRFERPWQFAGLPQDFVEKKLRGTVCFEMEIMSLDGKFKLSQNRPKDDQKRVAATLQASSDPLDQEVAALMKVRQKK</sequence>
<protein>
    <submittedName>
        <fullName evidence="1">Transcriptional regulator</fullName>
    </submittedName>
</protein>
<dbReference type="SUPFAM" id="SSF50475">
    <property type="entry name" value="FMN-binding split barrel"/>
    <property type="match status" value="1"/>
</dbReference>
<organism evidence="1 2">
    <name type="scientific">Reticulibacter mediterranei</name>
    <dbReference type="NCBI Taxonomy" id="2778369"/>
    <lineage>
        <taxon>Bacteria</taxon>
        <taxon>Bacillati</taxon>
        <taxon>Chloroflexota</taxon>
        <taxon>Ktedonobacteria</taxon>
        <taxon>Ktedonobacterales</taxon>
        <taxon>Reticulibacteraceae</taxon>
        <taxon>Reticulibacter</taxon>
    </lineage>
</organism>
<dbReference type="PANTHER" id="PTHR35802">
    <property type="entry name" value="PROTEASE SYNTHASE AND SPORULATION PROTEIN PAI 2"/>
    <property type="match status" value="1"/>
</dbReference>
<dbReference type="InterPro" id="IPR007396">
    <property type="entry name" value="TR_PAI2-type"/>
</dbReference>
<dbReference type="AlphaFoldDB" id="A0A8J3IJI5"/>
<comment type="caution">
    <text evidence="1">The sequence shown here is derived from an EMBL/GenBank/DDBJ whole genome shotgun (WGS) entry which is preliminary data.</text>
</comment>
<proteinExistence type="predicted"/>
<keyword evidence="2" id="KW-1185">Reference proteome</keyword>
<dbReference type="PIRSF" id="PIRSF010372">
    <property type="entry name" value="PaiB"/>
    <property type="match status" value="1"/>
</dbReference>
<gene>
    <name evidence="1" type="ORF">KSF_019830</name>
</gene>
<dbReference type="RefSeq" id="WP_220202802.1">
    <property type="nucleotide sequence ID" value="NZ_BNJK01000001.1"/>
</dbReference>
<reference evidence="1" key="1">
    <citation type="submission" date="2020-10" db="EMBL/GenBank/DDBJ databases">
        <title>Taxonomic study of unclassified bacteria belonging to the class Ktedonobacteria.</title>
        <authorList>
            <person name="Yabe S."/>
            <person name="Wang C.M."/>
            <person name="Zheng Y."/>
            <person name="Sakai Y."/>
            <person name="Cavaletti L."/>
            <person name="Monciardini P."/>
            <person name="Donadio S."/>
        </authorList>
    </citation>
    <scope>NUCLEOTIDE SEQUENCE</scope>
    <source>
        <strain evidence="1">ID150040</strain>
    </source>
</reference>
<dbReference type="Proteomes" id="UP000597444">
    <property type="component" value="Unassembled WGS sequence"/>
</dbReference>
<name>A0A8J3IJI5_9CHLR</name>
<accession>A0A8J3IJI5</accession>
<evidence type="ECO:0000313" key="2">
    <source>
        <dbReference type="Proteomes" id="UP000597444"/>
    </source>
</evidence>
<evidence type="ECO:0000313" key="1">
    <source>
        <dbReference type="EMBL" id="GHO91935.1"/>
    </source>
</evidence>
<dbReference type="Gene3D" id="2.30.110.10">
    <property type="entry name" value="Electron Transport, Fmn-binding Protein, Chain A"/>
    <property type="match status" value="1"/>
</dbReference>